<keyword evidence="4" id="KW-0564">Palmitate</keyword>
<evidence type="ECO:0000256" key="5">
    <source>
        <dbReference type="ARBA" id="ARBA00023288"/>
    </source>
</evidence>
<dbReference type="PANTHER" id="PTHR43649:SF33">
    <property type="entry name" value="POLYGALACTURONAN_RHAMNOGALACTURONAN-BINDING PROTEIN YTCQ"/>
    <property type="match status" value="1"/>
</dbReference>
<feature type="chain" id="PRO_5038678654" description="Extracellular solute-binding protein" evidence="6">
    <location>
        <begin position="19"/>
        <end position="427"/>
    </location>
</feature>
<dbReference type="EMBL" id="CAJVAS010000055">
    <property type="protein sequence ID" value="CAG7650776.1"/>
    <property type="molecule type" value="Genomic_DNA"/>
</dbReference>
<evidence type="ECO:0000256" key="1">
    <source>
        <dbReference type="ARBA" id="ARBA00022475"/>
    </source>
</evidence>
<evidence type="ECO:0000313" key="7">
    <source>
        <dbReference type="EMBL" id="CAG7650776.1"/>
    </source>
</evidence>
<organism evidence="7 8">
    <name type="scientific">Paenibacillus solanacearum</name>
    <dbReference type="NCBI Taxonomy" id="2048548"/>
    <lineage>
        <taxon>Bacteria</taxon>
        <taxon>Bacillati</taxon>
        <taxon>Bacillota</taxon>
        <taxon>Bacilli</taxon>
        <taxon>Bacillales</taxon>
        <taxon>Paenibacillaceae</taxon>
        <taxon>Paenibacillus</taxon>
    </lineage>
</organism>
<evidence type="ECO:0000256" key="2">
    <source>
        <dbReference type="ARBA" id="ARBA00022729"/>
    </source>
</evidence>
<keyword evidence="3" id="KW-0472">Membrane</keyword>
<keyword evidence="1" id="KW-1003">Cell membrane</keyword>
<evidence type="ECO:0008006" key="9">
    <source>
        <dbReference type="Google" id="ProtNLM"/>
    </source>
</evidence>
<evidence type="ECO:0000256" key="3">
    <source>
        <dbReference type="ARBA" id="ARBA00023136"/>
    </source>
</evidence>
<dbReference type="PANTHER" id="PTHR43649">
    <property type="entry name" value="ARABINOSE-BINDING PROTEIN-RELATED"/>
    <property type="match status" value="1"/>
</dbReference>
<keyword evidence="5" id="KW-0449">Lipoprotein</keyword>
<comment type="caution">
    <text evidence="7">The sequence shown here is derived from an EMBL/GenBank/DDBJ whole genome shotgun (WGS) entry which is preliminary data.</text>
</comment>
<name>A0A916K7T1_9BACL</name>
<dbReference type="RefSeq" id="WP_218095832.1">
    <property type="nucleotide sequence ID" value="NZ_CAJVAS010000055.1"/>
</dbReference>
<dbReference type="Proteomes" id="UP000693672">
    <property type="component" value="Unassembled WGS sequence"/>
</dbReference>
<gene>
    <name evidence="7" type="ORF">PAESOLCIP111_06173</name>
</gene>
<evidence type="ECO:0000313" key="8">
    <source>
        <dbReference type="Proteomes" id="UP000693672"/>
    </source>
</evidence>
<dbReference type="InterPro" id="IPR006059">
    <property type="entry name" value="SBP"/>
</dbReference>
<protein>
    <recommendedName>
        <fullName evidence="9">Extracellular solute-binding protein</fullName>
    </recommendedName>
</protein>
<proteinExistence type="predicted"/>
<keyword evidence="8" id="KW-1185">Reference proteome</keyword>
<sequence>MKKSIVIASLSMMVAVTGCSTKTAEQPTAEVQPEKFEPVTLTLYQSGNYLSEADFKTLITDPVKKKYPHITVENHVSKSDLPDLIAAGESVDFFVTYNGNMSKYLDLDVYSDITPLAKKLNFDLGKFEPRALDAIRSISDKKELYALPYSNNLNALYYNKDIFDKFGIPYPKDGMTWGDTIELAKKVTRTDNGTKFHGLEVDSVSRLTFPLSLVHVEPGTNKVLINSEPYKQAFETGRDIFSIPGNEYINGGAASWNRFIKDMTVAMEATVNLFLRFPENPDLKWDVVQFPSYKDKPNTFGMDDLHIAIPIKTSKHKDDQIRVMEVLFSDEVQSIMVKQTARVSVLKDAKYVQMFGQDIPELKGKNIPGIFKSKPAPTPVFSKHQPKAQSILNTEFENVIKGKKDVNTALRDAEELTKNYLLTEAAK</sequence>
<keyword evidence="2 6" id="KW-0732">Signal</keyword>
<dbReference type="InterPro" id="IPR050490">
    <property type="entry name" value="Bact_solute-bd_prot1"/>
</dbReference>
<evidence type="ECO:0000256" key="6">
    <source>
        <dbReference type="SAM" id="SignalP"/>
    </source>
</evidence>
<accession>A0A916K7T1</accession>
<feature type="signal peptide" evidence="6">
    <location>
        <begin position="1"/>
        <end position="18"/>
    </location>
</feature>
<dbReference type="PROSITE" id="PS51257">
    <property type="entry name" value="PROKAR_LIPOPROTEIN"/>
    <property type="match status" value="1"/>
</dbReference>
<dbReference type="AlphaFoldDB" id="A0A916K7T1"/>
<evidence type="ECO:0000256" key="4">
    <source>
        <dbReference type="ARBA" id="ARBA00023139"/>
    </source>
</evidence>
<reference evidence="7" key="1">
    <citation type="submission" date="2021-06" db="EMBL/GenBank/DDBJ databases">
        <authorList>
            <person name="Criscuolo A."/>
        </authorList>
    </citation>
    <scope>NUCLEOTIDE SEQUENCE</scope>
    <source>
        <strain evidence="7">CIP111600</strain>
    </source>
</reference>
<dbReference type="Pfam" id="PF13416">
    <property type="entry name" value="SBP_bac_8"/>
    <property type="match status" value="1"/>
</dbReference>